<name>A0A4Y2L827_ARAVE</name>
<accession>A0A4Y2L827</accession>
<organism evidence="1 2">
    <name type="scientific">Araneus ventricosus</name>
    <name type="common">Orbweaver spider</name>
    <name type="synonym">Epeira ventricosa</name>
    <dbReference type="NCBI Taxonomy" id="182803"/>
    <lineage>
        <taxon>Eukaryota</taxon>
        <taxon>Metazoa</taxon>
        <taxon>Ecdysozoa</taxon>
        <taxon>Arthropoda</taxon>
        <taxon>Chelicerata</taxon>
        <taxon>Arachnida</taxon>
        <taxon>Araneae</taxon>
        <taxon>Araneomorphae</taxon>
        <taxon>Entelegynae</taxon>
        <taxon>Araneoidea</taxon>
        <taxon>Araneidae</taxon>
        <taxon>Araneus</taxon>
    </lineage>
</organism>
<dbReference type="AlphaFoldDB" id="A0A4Y2L827"/>
<proteinExistence type="predicted"/>
<keyword evidence="2" id="KW-1185">Reference proteome</keyword>
<protein>
    <submittedName>
        <fullName evidence="1">Uncharacterized protein</fullName>
    </submittedName>
</protein>
<dbReference type="Proteomes" id="UP000499080">
    <property type="component" value="Unassembled WGS sequence"/>
</dbReference>
<evidence type="ECO:0000313" key="2">
    <source>
        <dbReference type="Proteomes" id="UP000499080"/>
    </source>
</evidence>
<evidence type="ECO:0000313" key="1">
    <source>
        <dbReference type="EMBL" id="GBN10768.1"/>
    </source>
</evidence>
<reference evidence="1 2" key="1">
    <citation type="journal article" date="2019" name="Sci. Rep.">
        <title>Orb-weaving spider Araneus ventricosus genome elucidates the spidroin gene catalogue.</title>
        <authorList>
            <person name="Kono N."/>
            <person name="Nakamura H."/>
            <person name="Ohtoshi R."/>
            <person name="Moran D.A.P."/>
            <person name="Shinohara A."/>
            <person name="Yoshida Y."/>
            <person name="Fujiwara M."/>
            <person name="Mori M."/>
            <person name="Tomita M."/>
            <person name="Arakawa K."/>
        </authorList>
    </citation>
    <scope>NUCLEOTIDE SEQUENCE [LARGE SCALE GENOMIC DNA]</scope>
</reference>
<sequence length="156" mass="17152">MDSAISIVHRCLRNTSGEAASALGYTVTADAQSYDICKNTGLIEPLRLVGEYTRKCLAFDGNGYSSCKVHVIVNSSLIDKVFQAIPKKRNRQEINLVITFDAAVCGGRDSVLHTIAQLPDGFPLLLRMLNAHRLICAAHTDTYYFCEVNLSNDTLL</sequence>
<gene>
    <name evidence="1" type="ORF">AVEN_135960_1</name>
</gene>
<dbReference type="EMBL" id="BGPR01005503">
    <property type="protein sequence ID" value="GBN10768.1"/>
    <property type="molecule type" value="Genomic_DNA"/>
</dbReference>
<comment type="caution">
    <text evidence="1">The sequence shown here is derived from an EMBL/GenBank/DDBJ whole genome shotgun (WGS) entry which is preliminary data.</text>
</comment>